<dbReference type="InterPro" id="IPR025248">
    <property type="entry name" value="DUF4007"/>
</dbReference>
<reference evidence="2 3" key="1">
    <citation type="submission" date="2018-11" db="EMBL/GenBank/DDBJ databases">
        <title>Genome sequencing and assembly of Clostridium tagluense strain A121.</title>
        <authorList>
            <person name="Murakami T."/>
            <person name="Segawa T."/>
            <person name="Shcherbakova V.A."/>
            <person name="Mori H."/>
            <person name="Yoshimura Y."/>
        </authorList>
    </citation>
    <scope>NUCLEOTIDE SEQUENCE [LARGE SCALE GENOMIC DNA]</scope>
    <source>
        <strain evidence="2 3">A121</strain>
    </source>
</reference>
<dbReference type="Pfam" id="PF13182">
    <property type="entry name" value="DUF4007"/>
    <property type="match status" value="1"/>
</dbReference>
<dbReference type="EMBL" id="BHYK01000020">
    <property type="protein sequence ID" value="GCD11662.1"/>
    <property type="molecule type" value="Genomic_DNA"/>
</dbReference>
<dbReference type="AlphaFoldDB" id="A0A401UQ32"/>
<organism evidence="2 3">
    <name type="scientific">Clostridium tagluense</name>
    <dbReference type="NCBI Taxonomy" id="360422"/>
    <lineage>
        <taxon>Bacteria</taxon>
        <taxon>Bacillati</taxon>
        <taxon>Bacillota</taxon>
        <taxon>Clostridia</taxon>
        <taxon>Eubacteriales</taxon>
        <taxon>Clostridiaceae</taxon>
        <taxon>Clostridium</taxon>
    </lineage>
</organism>
<proteinExistence type="predicted"/>
<keyword evidence="3" id="KW-1185">Reference proteome</keyword>
<gene>
    <name evidence="2" type="ORF">Ctaglu_32850</name>
</gene>
<sequence length="289" mass="34237">MDNILVGHSSFYIRIGWIKKGVEYVKKNSSDNIFAKSNINAIDELGIGSVMVQSLRYWMTLLDILKKQDKQYHLKRNIELIIEKNPYFENKNSLWLLHSYIMDRENEEEKAVLWEVFIKNNKISAFTNESAMQLLVIYCKENGIEITNRSAKDSLSVFIRTYYKEVNGNLDPEENLYSPFTKLEYLAKNIDGKYYFRNIKHSEITEYLVLYLLTRKLEKRETKMIAVNESYTHFNSIIKMRFNDYEKLISKLEYNDIISLDRSAGLQNIHIIKKLSETEIVEKILESEY</sequence>
<protein>
    <recommendedName>
        <fullName evidence="1">DUF4007 domain-containing protein</fullName>
    </recommendedName>
</protein>
<name>A0A401UQ32_9CLOT</name>
<evidence type="ECO:0000313" key="2">
    <source>
        <dbReference type="EMBL" id="GCD11662.1"/>
    </source>
</evidence>
<comment type="caution">
    <text evidence="2">The sequence shown here is derived from an EMBL/GenBank/DDBJ whole genome shotgun (WGS) entry which is preliminary data.</text>
</comment>
<accession>A0A401UQ32</accession>
<dbReference type="OrthoDB" id="747541at2"/>
<dbReference type="RefSeq" id="WP_125003665.1">
    <property type="nucleotide sequence ID" value="NZ_BHYK01000020.1"/>
</dbReference>
<dbReference type="Proteomes" id="UP000287872">
    <property type="component" value="Unassembled WGS sequence"/>
</dbReference>
<evidence type="ECO:0000313" key="3">
    <source>
        <dbReference type="Proteomes" id="UP000287872"/>
    </source>
</evidence>
<evidence type="ECO:0000259" key="1">
    <source>
        <dbReference type="Pfam" id="PF13182"/>
    </source>
</evidence>
<feature type="domain" description="DUF4007" evidence="1">
    <location>
        <begin position="7"/>
        <end position="289"/>
    </location>
</feature>